<evidence type="ECO:0000256" key="2">
    <source>
        <dbReference type="ARBA" id="ARBA00022649"/>
    </source>
</evidence>
<evidence type="ECO:0000256" key="1">
    <source>
        <dbReference type="ARBA" id="ARBA00008172"/>
    </source>
</evidence>
<dbReference type="NCBIfam" id="TIGR02116">
    <property type="entry name" value="toxin_Txe_YoeB"/>
    <property type="match status" value="1"/>
</dbReference>
<dbReference type="OrthoDB" id="9801102at2"/>
<proteinExistence type="inferred from homology"/>
<dbReference type="GO" id="GO:0045892">
    <property type="term" value="P:negative regulation of DNA-templated transcription"/>
    <property type="evidence" value="ECO:0007669"/>
    <property type="project" value="TreeGrafter"/>
</dbReference>
<evidence type="ECO:0000256" key="5">
    <source>
        <dbReference type="ARBA" id="ARBA00022801"/>
    </source>
</evidence>
<dbReference type="InterPro" id="IPR035093">
    <property type="entry name" value="RelE/ParE_toxin_dom_sf"/>
</dbReference>
<dbReference type="PANTHER" id="PTHR38039:SF1">
    <property type="entry name" value="TOXIN YOEB"/>
    <property type="match status" value="1"/>
</dbReference>
<evidence type="ECO:0000256" key="4">
    <source>
        <dbReference type="ARBA" id="ARBA00022759"/>
    </source>
</evidence>
<protein>
    <recommendedName>
        <fullName evidence="6">Putative mRNA interferase YoeB</fullName>
    </recommendedName>
</protein>
<comment type="caution">
    <text evidence="7">The sequence shown here is derived from an EMBL/GenBank/DDBJ whole genome shotgun (WGS) entry which is preliminary data.</text>
</comment>
<dbReference type="PANTHER" id="PTHR38039">
    <property type="entry name" value="TOXIN YOEB"/>
    <property type="match status" value="1"/>
</dbReference>
<dbReference type="AlphaFoldDB" id="A0A366KTH8"/>
<gene>
    <name evidence="7" type="ORF">DRW42_18010</name>
</gene>
<evidence type="ECO:0000256" key="3">
    <source>
        <dbReference type="ARBA" id="ARBA00022722"/>
    </source>
</evidence>
<dbReference type="GO" id="GO:0016787">
    <property type="term" value="F:hydrolase activity"/>
    <property type="evidence" value="ECO:0007669"/>
    <property type="project" value="UniProtKB-KW"/>
</dbReference>
<name>A0A366KTH8_9SPHI</name>
<evidence type="ECO:0000256" key="6">
    <source>
        <dbReference type="ARBA" id="ARBA00030388"/>
    </source>
</evidence>
<dbReference type="Pfam" id="PF06769">
    <property type="entry name" value="YoeB_toxin"/>
    <property type="match status" value="1"/>
</dbReference>
<keyword evidence="2" id="KW-1277">Toxin-antitoxin system</keyword>
<accession>A0A366KTH8</accession>
<evidence type="ECO:0000313" key="8">
    <source>
        <dbReference type="Proteomes" id="UP000252081"/>
    </source>
</evidence>
<evidence type="ECO:0000313" key="7">
    <source>
        <dbReference type="EMBL" id="RBQ04529.1"/>
    </source>
</evidence>
<keyword evidence="8" id="KW-1185">Reference proteome</keyword>
<sequence>MGKYFVAITDQAKKQLAAILKSGDQSSIKKLQQIFIELSIHPASGIGKPEKLKFGFSGYWSRQINKKDRLVYRIDEEIITVFVISAKGHYGDK</sequence>
<dbReference type="EMBL" id="QNQU01000016">
    <property type="protein sequence ID" value="RBQ04529.1"/>
    <property type="molecule type" value="Genomic_DNA"/>
</dbReference>
<keyword evidence="5" id="KW-0378">Hydrolase</keyword>
<comment type="similarity">
    <text evidence="1">Belongs to the YoeB family.</text>
</comment>
<dbReference type="Proteomes" id="UP000252081">
    <property type="component" value="Unassembled WGS sequence"/>
</dbReference>
<keyword evidence="4" id="KW-0255">Endonuclease</keyword>
<organism evidence="7 8">
    <name type="scientific">Pedobacter miscanthi</name>
    <dbReference type="NCBI Taxonomy" id="2259170"/>
    <lineage>
        <taxon>Bacteria</taxon>
        <taxon>Pseudomonadati</taxon>
        <taxon>Bacteroidota</taxon>
        <taxon>Sphingobacteriia</taxon>
        <taxon>Sphingobacteriales</taxon>
        <taxon>Sphingobacteriaceae</taxon>
        <taxon>Pedobacter</taxon>
    </lineage>
</organism>
<dbReference type="InterPro" id="IPR009614">
    <property type="entry name" value="YoeB_toxin"/>
</dbReference>
<reference evidence="7 8" key="1">
    <citation type="submission" date="2018-07" db="EMBL/GenBank/DDBJ databases">
        <title>A draft genome of a endophytic bacteria, a new species of Pedobacter.</title>
        <authorList>
            <person name="Zhang Z.D."/>
            <person name="Chen Z.J."/>
        </authorList>
    </citation>
    <scope>NUCLEOTIDE SEQUENCE [LARGE SCALE GENOMIC DNA]</scope>
    <source>
        <strain evidence="7 8">RS10</strain>
    </source>
</reference>
<dbReference type="SUPFAM" id="SSF143011">
    <property type="entry name" value="RelE-like"/>
    <property type="match status" value="1"/>
</dbReference>
<dbReference type="Gene3D" id="3.30.2310.20">
    <property type="entry name" value="RelE-like"/>
    <property type="match status" value="1"/>
</dbReference>
<keyword evidence="3" id="KW-0540">Nuclease</keyword>
<dbReference type="RefSeq" id="WP_113950226.1">
    <property type="nucleotide sequence ID" value="NZ_QNQU01000016.1"/>
</dbReference>
<dbReference type="GO" id="GO:0006401">
    <property type="term" value="P:RNA catabolic process"/>
    <property type="evidence" value="ECO:0007669"/>
    <property type="project" value="InterPro"/>
</dbReference>
<dbReference type="GO" id="GO:0004519">
    <property type="term" value="F:endonuclease activity"/>
    <property type="evidence" value="ECO:0007669"/>
    <property type="project" value="UniProtKB-KW"/>
</dbReference>